<dbReference type="PROSITE" id="PS51257">
    <property type="entry name" value="PROKAR_LIPOPROTEIN"/>
    <property type="match status" value="1"/>
</dbReference>
<name>A0AAV3AAK5_PYXAD</name>
<dbReference type="EMBL" id="DYDO01000005">
    <property type="protein sequence ID" value="DBA24700.1"/>
    <property type="molecule type" value="Genomic_DNA"/>
</dbReference>
<proteinExistence type="predicted"/>
<sequence length="227" mass="22501">MCCWARKKIGLLFVSGGAGCGRIGRLPYGGGDLVPWLAGGRSCGLRLNGGRARVLRQYGGRTRGLRFNGGRARKLRQYGGWSCGQYGAGGSGGGGAAGCAVLATGATGSGFMAAGAADSGSGIGGVVARGGGAGGRVRQGVSGGRGFAYGSGGGGSRGVSFSRGVPCVDGAAGWQWRPGSGNGWAGKWISSRGRWSCCGLGPSSSGRFGCRRGGAWWRSIGRRGVGG</sequence>
<comment type="caution">
    <text evidence="1">The sequence shown here is derived from an EMBL/GenBank/DDBJ whole genome shotgun (WGS) entry which is preliminary data.</text>
</comment>
<evidence type="ECO:0000313" key="1">
    <source>
        <dbReference type="EMBL" id="DBA24700.1"/>
    </source>
</evidence>
<keyword evidence="2" id="KW-1185">Reference proteome</keyword>
<organism evidence="1 2">
    <name type="scientific">Pyxicephalus adspersus</name>
    <name type="common">African bullfrog</name>
    <dbReference type="NCBI Taxonomy" id="30357"/>
    <lineage>
        <taxon>Eukaryota</taxon>
        <taxon>Metazoa</taxon>
        <taxon>Chordata</taxon>
        <taxon>Craniata</taxon>
        <taxon>Vertebrata</taxon>
        <taxon>Euteleostomi</taxon>
        <taxon>Amphibia</taxon>
        <taxon>Batrachia</taxon>
        <taxon>Anura</taxon>
        <taxon>Neobatrachia</taxon>
        <taxon>Ranoidea</taxon>
        <taxon>Pyxicephalidae</taxon>
        <taxon>Pyxicephalinae</taxon>
        <taxon>Pyxicephalus</taxon>
    </lineage>
</organism>
<gene>
    <name evidence="1" type="ORF">GDO54_012322</name>
</gene>
<evidence type="ECO:0000313" key="2">
    <source>
        <dbReference type="Proteomes" id="UP001181693"/>
    </source>
</evidence>
<accession>A0AAV3AAK5</accession>
<dbReference type="AlphaFoldDB" id="A0AAV3AAK5"/>
<reference evidence="1" key="1">
    <citation type="thesis" date="2020" institute="ProQuest LLC" country="789 East Eisenhower Parkway, Ann Arbor, MI, USA">
        <title>Comparative Genomics and Chromosome Evolution.</title>
        <authorList>
            <person name="Mudd A.B."/>
        </authorList>
    </citation>
    <scope>NUCLEOTIDE SEQUENCE</scope>
    <source>
        <strain evidence="1">1538</strain>
        <tissue evidence="1">Blood</tissue>
    </source>
</reference>
<dbReference type="Proteomes" id="UP001181693">
    <property type="component" value="Unassembled WGS sequence"/>
</dbReference>
<protein>
    <submittedName>
        <fullName evidence="1">Uncharacterized protein</fullName>
    </submittedName>
</protein>